<keyword evidence="6 7" id="KW-0472">Membrane</keyword>
<dbReference type="PANTHER" id="PTHR43386">
    <property type="entry name" value="OLIGOPEPTIDE TRANSPORT SYSTEM PERMEASE PROTEIN APPC"/>
    <property type="match status" value="1"/>
</dbReference>
<protein>
    <submittedName>
        <fullName evidence="9">Peptide/nickel transport system permease protein</fullName>
    </submittedName>
</protein>
<dbReference type="GO" id="GO:0055085">
    <property type="term" value="P:transmembrane transport"/>
    <property type="evidence" value="ECO:0007669"/>
    <property type="project" value="InterPro"/>
</dbReference>
<keyword evidence="10" id="KW-1185">Reference proteome</keyword>
<dbReference type="EMBL" id="FOOE01000004">
    <property type="protein sequence ID" value="SFF61222.1"/>
    <property type="molecule type" value="Genomic_DNA"/>
</dbReference>
<dbReference type="AlphaFoldDB" id="A0A1I2K2C9"/>
<organism evidence="9 10">
    <name type="scientific">Clostridium cadaveris</name>
    <dbReference type="NCBI Taxonomy" id="1529"/>
    <lineage>
        <taxon>Bacteria</taxon>
        <taxon>Bacillati</taxon>
        <taxon>Bacillota</taxon>
        <taxon>Clostridia</taxon>
        <taxon>Eubacteriales</taxon>
        <taxon>Clostridiaceae</taxon>
        <taxon>Clostridium</taxon>
    </lineage>
</organism>
<dbReference type="GO" id="GO:0005886">
    <property type="term" value="C:plasma membrane"/>
    <property type="evidence" value="ECO:0007669"/>
    <property type="project" value="UniProtKB-SubCell"/>
</dbReference>
<evidence type="ECO:0000256" key="6">
    <source>
        <dbReference type="ARBA" id="ARBA00023136"/>
    </source>
</evidence>
<keyword evidence="3" id="KW-1003">Cell membrane</keyword>
<dbReference type="Proteomes" id="UP000182135">
    <property type="component" value="Unassembled WGS sequence"/>
</dbReference>
<dbReference type="RefSeq" id="WP_206152965.1">
    <property type="nucleotide sequence ID" value="NZ_BAAACD010000045.1"/>
</dbReference>
<dbReference type="eggNOG" id="COG1173">
    <property type="taxonomic scope" value="Bacteria"/>
</dbReference>
<keyword evidence="5 7" id="KW-1133">Transmembrane helix</keyword>
<feature type="transmembrane region" description="Helical" evidence="7">
    <location>
        <begin position="12"/>
        <end position="32"/>
    </location>
</feature>
<dbReference type="GeneID" id="90543768"/>
<evidence type="ECO:0000313" key="9">
    <source>
        <dbReference type="EMBL" id="SFF61222.1"/>
    </source>
</evidence>
<comment type="subcellular location">
    <subcellularLocation>
        <location evidence="1 7">Cell membrane</location>
        <topology evidence="1 7">Multi-pass membrane protein</topology>
    </subcellularLocation>
</comment>
<keyword evidence="4 7" id="KW-0812">Transmembrane</keyword>
<dbReference type="PANTHER" id="PTHR43386:SF23">
    <property type="entry name" value="ABC TRANSPORTER"/>
    <property type="match status" value="1"/>
</dbReference>
<dbReference type="STRING" id="1529.SAMN04487885_10477"/>
<dbReference type="Gene3D" id="1.10.3720.10">
    <property type="entry name" value="MetI-like"/>
    <property type="match status" value="1"/>
</dbReference>
<dbReference type="InterPro" id="IPR050366">
    <property type="entry name" value="BP-dependent_transpt_permease"/>
</dbReference>
<evidence type="ECO:0000313" key="10">
    <source>
        <dbReference type="Proteomes" id="UP000182135"/>
    </source>
</evidence>
<name>A0A1I2K2C9_9CLOT</name>
<comment type="similarity">
    <text evidence="7">Belongs to the binding-protein-dependent transport system permease family.</text>
</comment>
<proteinExistence type="inferred from homology"/>
<dbReference type="InterPro" id="IPR035906">
    <property type="entry name" value="MetI-like_sf"/>
</dbReference>
<evidence type="ECO:0000256" key="7">
    <source>
        <dbReference type="RuleBase" id="RU363032"/>
    </source>
</evidence>
<reference evidence="9 10" key="1">
    <citation type="submission" date="2016-10" db="EMBL/GenBank/DDBJ databases">
        <authorList>
            <person name="de Groot N.N."/>
        </authorList>
    </citation>
    <scope>NUCLEOTIDE SEQUENCE [LARGE SCALE GENOMIC DNA]</scope>
    <source>
        <strain evidence="9 10">NLAE-zl-G419</strain>
    </source>
</reference>
<dbReference type="Pfam" id="PF00528">
    <property type="entry name" value="BPD_transp_1"/>
    <property type="match status" value="1"/>
</dbReference>
<evidence type="ECO:0000256" key="2">
    <source>
        <dbReference type="ARBA" id="ARBA00022448"/>
    </source>
</evidence>
<sequence>MIKKHNARSKLVFSLLLSIGIILIALILSYLLSDNNLVTNFAQKSLPPSWNHIFGTDWLGRDMFTRTLKGLRLSLVVGFIGAFVGACIASILGIVAATFGKKADAVISWFVDMFIGMPHLVFIILISFMVGGGVKGVILGVGLTHWPSLTRIIRNEVMSIKNSEYIKLSRNLGKSKTFIVFQHILPHILPQIMVGFLLLFPHAILHEAAITFLGFGLSVQTPSIGLILSEAVKHISVGDWWLAVFPGLMLILVVESFDSIGEQFRILINPNSANQ</sequence>
<dbReference type="InterPro" id="IPR000515">
    <property type="entry name" value="MetI-like"/>
</dbReference>
<accession>A0A1I2K2C9</accession>
<feature type="transmembrane region" description="Helical" evidence="7">
    <location>
        <begin position="73"/>
        <end position="99"/>
    </location>
</feature>
<feature type="transmembrane region" description="Helical" evidence="7">
    <location>
        <begin position="178"/>
        <end position="201"/>
    </location>
</feature>
<feature type="transmembrane region" description="Helical" evidence="7">
    <location>
        <begin position="240"/>
        <end position="257"/>
    </location>
</feature>
<gene>
    <name evidence="9" type="ORF">SAMN04487885_10477</name>
</gene>
<evidence type="ECO:0000256" key="1">
    <source>
        <dbReference type="ARBA" id="ARBA00004651"/>
    </source>
</evidence>
<evidence type="ECO:0000256" key="3">
    <source>
        <dbReference type="ARBA" id="ARBA00022475"/>
    </source>
</evidence>
<evidence type="ECO:0000256" key="5">
    <source>
        <dbReference type="ARBA" id="ARBA00022989"/>
    </source>
</evidence>
<dbReference type="PROSITE" id="PS50928">
    <property type="entry name" value="ABC_TM1"/>
    <property type="match status" value="1"/>
</dbReference>
<evidence type="ECO:0000259" key="8">
    <source>
        <dbReference type="PROSITE" id="PS50928"/>
    </source>
</evidence>
<keyword evidence="2 7" id="KW-0813">Transport</keyword>
<dbReference type="CDD" id="cd06261">
    <property type="entry name" value="TM_PBP2"/>
    <property type="match status" value="1"/>
</dbReference>
<feature type="domain" description="ABC transmembrane type-1" evidence="8">
    <location>
        <begin position="71"/>
        <end position="261"/>
    </location>
</feature>
<feature type="transmembrane region" description="Helical" evidence="7">
    <location>
        <begin position="120"/>
        <end position="141"/>
    </location>
</feature>
<evidence type="ECO:0000256" key="4">
    <source>
        <dbReference type="ARBA" id="ARBA00022692"/>
    </source>
</evidence>
<feature type="transmembrane region" description="Helical" evidence="7">
    <location>
        <begin position="208"/>
        <end position="228"/>
    </location>
</feature>
<dbReference type="SUPFAM" id="SSF161098">
    <property type="entry name" value="MetI-like"/>
    <property type="match status" value="1"/>
</dbReference>